<dbReference type="EMBL" id="JAGQLL010000012">
    <property type="protein sequence ID" value="MCA9379782.1"/>
    <property type="molecule type" value="Genomic_DNA"/>
</dbReference>
<evidence type="ECO:0000313" key="2">
    <source>
        <dbReference type="EMBL" id="MCA9379782.1"/>
    </source>
</evidence>
<comment type="caution">
    <text evidence="2">The sequence shown here is derived from an EMBL/GenBank/DDBJ whole genome shotgun (WGS) entry which is preliminary data.</text>
</comment>
<protein>
    <submittedName>
        <fullName evidence="2">Uncharacterized protein</fullName>
    </submittedName>
</protein>
<sequence length="196" mass="23503">MLTFSLFWFLVAISIAIFEIELEGKYGWAEKSATWSRKFMPPKAFRLFAGARVLTGYHIFLNIFLFLFMHSPFFFGMEFTIIAELKLLAIYLVWTMFWDFLWFILNPYYGWSKFAPKAVWWFGEEPWIMNKLPVKYFVQIGVSLSLILLAVFLGAENRIIVDHFIMIFLFILFTALTHFLIRPSFHKYYWALHKRI</sequence>
<dbReference type="AlphaFoldDB" id="A0A955I8N4"/>
<keyword evidence="1" id="KW-0812">Transmembrane</keyword>
<evidence type="ECO:0000313" key="3">
    <source>
        <dbReference type="Proteomes" id="UP000745577"/>
    </source>
</evidence>
<proteinExistence type="predicted"/>
<reference evidence="2" key="1">
    <citation type="submission" date="2020-04" db="EMBL/GenBank/DDBJ databases">
        <authorList>
            <person name="Zhang T."/>
        </authorList>
    </citation>
    <scope>NUCLEOTIDE SEQUENCE</scope>
    <source>
        <strain evidence="2">HKST-UBA15</strain>
    </source>
</reference>
<feature type="transmembrane region" description="Helical" evidence="1">
    <location>
        <begin position="45"/>
        <end position="68"/>
    </location>
</feature>
<feature type="transmembrane region" description="Helical" evidence="1">
    <location>
        <begin position="88"/>
        <end position="111"/>
    </location>
</feature>
<feature type="transmembrane region" description="Helical" evidence="1">
    <location>
        <begin position="6"/>
        <end position="24"/>
    </location>
</feature>
<reference evidence="2" key="2">
    <citation type="journal article" date="2021" name="Microbiome">
        <title>Successional dynamics and alternative stable states in a saline activated sludge microbial community over 9 years.</title>
        <authorList>
            <person name="Wang Y."/>
            <person name="Ye J."/>
            <person name="Ju F."/>
            <person name="Liu L."/>
            <person name="Boyd J.A."/>
            <person name="Deng Y."/>
            <person name="Parks D.H."/>
            <person name="Jiang X."/>
            <person name="Yin X."/>
            <person name="Woodcroft B.J."/>
            <person name="Tyson G.W."/>
            <person name="Hugenholtz P."/>
            <person name="Polz M.F."/>
            <person name="Zhang T."/>
        </authorList>
    </citation>
    <scope>NUCLEOTIDE SEQUENCE</scope>
    <source>
        <strain evidence="2">HKST-UBA15</strain>
    </source>
</reference>
<keyword evidence="1" id="KW-1133">Transmembrane helix</keyword>
<name>A0A955I8N4_9BACT</name>
<feature type="transmembrane region" description="Helical" evidence="1">
    <location>
        <begin position="159"/>
        <end position="181"/>
    </location>
</feature>
<organism evidence="2 3">
    <name type="scientific">Candidatus Dojkabacteria bacterium</name>
    <dbReference type="NCBI Taxonomy" id="2099670"/>
    <lineage>
        <taxon>Bacteria</taxon>
        <taxon>Candidatus Dojkabacteria</taxon>
    </lineage>
</organism>
<dbReference type="Proteomes" id="UP000745577">
    <property type="component" value="Unassembled WGS sequence"/>
</dbReference>
<keyword evidence="1" id="KW-0472">Membrane</keyword>
<accession>A0A955I8N4</accession>
<evidence type="ECO:0000256" key="1">
    <source>
        <dbReference type="SAM" id="Phobius"/>
    </source>
</evidence>
<feature type="transmembrane region" description="Helical" evidence="1">
    <location>
        <begin position="132"/>
        <end position="153"/>
    </location>
</feature>
<gene>
    <name evidence="2" type="ORF">KC675_01235</name>
</gene>